<dbReference type="KEGG" id="mmy:MSC_0379"/>
<reference evidence="1 2" key="1">
    <citation type="journal article" date="2004" name="Genome Res.">
        <title>The genome sequence of Mycoplasma mycoides subsp. mycoides SC type strain PG1T, the causative agent of contagious bovine pleuropneumonia (CBPP).</title>
        <authorList>
            <person name="Westberg J."/>
            <person name="Persson A."/>
            <person name="Holmberg A."/>
            <person name="Goesmann A."/>
            <person name="Lundeberg J."/>
            <person name="Johansson K.-E."/>
            <person name="Pettersson B."/>
            <person name="Uhlen M."/>
        </authorList>
    </citation>
    <scope>NUCLEOTIDE SEQUENCE [LARGE SCALE GENOMIC DNA]</scope>
    <source>
        <strain evidence="1 2">PG1</strain>
    </source>
</reference>
<name>Q6MTM2_MYCMS</name>
<dbReference type="HOGENOM" id="CLU_1832947_0_0_14"/>
<dbReference type="AlphaFoldDB" id="Q6MTM2"/>
<dbReference type="EMBL" id="BX293980">
    <property type="protein sequence ID" value="CAE77014.1"/>
    <property type="molecule type" value="Genomic_DNA"/>
</dbReference>
<dbReference type="Gene3D" id="1.10.10.10">
    <property type="entry name" value="Winged helix-like DNA-binding domain superfamily/Winged helix DNA-binding domain"/>
    <property type="match status" value="1"/>
</dbReference>
<dbReference type="Proteomes" id="UP000001016">
    <property type="component" value="Chromosome"/>
</dbReference>
<protein>
    <submittedName>
        <fullName evidence="1">Uncharacterized protein</fullName>
    </submittedName>
</protein>
<gene>
    <name evidence="1" type="ordered locus">MSC_0379</name>
</gene>
<dbReference type="RefSeq" id="WP_011166570.1">
    <property type="nucleotide sequence ID" value="NC_005364.2"/>
</dbReference>
<sequence>MELKEILNIYAIQENYSLKHTPEFISDDKSFIVILKNLNYEQDQSSNISVSEYLNKIDTKIHSNIKQDIDTDENKSRSTTTEQIEIVLEFAKKHSKFKRIDIDKLLNVSPTRSREILNQLVKKNKLITIGSFKDKEYLLA</sequence>
<organism evidence="1 2">
    <name type="scientific">Mycoplasma mycoides subsp. mycoides SC (strain CCUG 32753 / NCTC 10114 / PG1)</name>
    <dbReference type="NCBI Taxonomy" id="272632"/>
    <lineage>
        <taxon>Bacteria</taxon>
        <taxon>Bacillati</taxon>
        <taxon>Mycoplasmatota</taxon>
        <taxon>Mollicutes</taxon>
        <taxon>Mycoplasmataceae</taxon>
        <taxon>Mycoplasma</taxon>
    </lineage>
</organism>
<evidence type="ECO:0000313" key="2">
    <source>
        <dbReference type="Proteomes" id="UP000001016"/>
    </source>
</evidence>
<dbReference type="InterPro" id="IPR036388">
    <property type="entry name" value="WH-like_DNA-bd_sf"/>
</dbReference>
<accession>Q6MTM2</accession>
<evidence type="ECO:0000313" key="1">
    <source>
        <dbReference type="EMBL" id="CAE77014.1"/>
    </source>
</evidence>
<proteinExistence type="predicted"/>
<keyword evidence="2" id="KW-1185">Reference proteome</keyword>